<keyword evidence="2" id="KW-1185">Reference proteome</keyword>
<evidence type="ECO:0000313" key="1">
    <source>
        <dbReference type="EMBL" id="QDT12832.1"/>
    </source>
</evidence>
<evidence type="ECO:0000313" key="2">
    <source>
        <dbReference type="Proteomes" id="UP000319817"/>
    </source>
</evidence>
<organism evidence="1 2">
    <name type="scientific">Stieleria marina</name>
    <dbReference type="NCBI Taxonomy" id="1930275"/>
    <lineage>
        <taxon>Bacteria</taxon>
        <taxon>Pseudomonadati</taxon>
        <taxon>Planctomycetota</taxon>
        <taxon>Planctomycetia</taxon>
        <taxon>Pirellulales</taxon>
        <taxon>Pirellulaceae</taxon>
        <taxon>Stieleria</taxon>
    </lineage>
</organism>
<accession>A0A517P0D5</accession>
<gene>
    <name evidence="1" type="ORF">K239x_48440</name>
</gene>
<dbReference type="Proteomes" id="UP000319817">
    <property type="component" value="Chromosome"/>
</dbReference>
<name>A0A517P0D5_9BACT</name>
<sequence>MPECLFAKVNPVKSKHRRRQYPTTILLRLIDISLSANKPPSKQLRPTLQQRVYTAAETILKRQGLSARSSCFFI</sequence>
<protein>
    <submittedName>
        <fullName evidence="1">Uncharacterized protein</fullName>
    </submittedName>
</protein>
<dbReference type="EMBL" id="CP036526">
    <property type="protein sequence ID" value="QDT12832.1"/>
    <property type="molecule type" value="Genomic_DNA"/>
</dbReference>
<reference evidence="1 2" key="1">
    <citation type="submission" date="2019-02" db="EMBL/GenBank/DDBJ databases">
        <title>Deep-cultivation of Planctomycetes and their phenomic and genomic characterization uncovers novel biology.</title>
        <authorList>
            <person name="Wiegand S."/>
            <person name="Jogler M."/>
            <person name="Boedeker C."/>
            <person name="Pinto D."/>
            <person name="Vollmers J."/>
            <person name="Rivas-Marin E."/>
            <person name="Kohn T."/>
            <person name="Peeters S.H."/>
            <person name="Heuer A."/>
            <person name="Rast P."/>
            <person name="Oberbeckmann S."/>
            <person name="Bunk B."/>
            <person name="Jeske O."/>
            <person name="Meyerdierks A."/>
            <person name="Storesund J.E."/>
            <person name="Kallscheuer N."/>
            <person name="Luecker S."/>
            <person name="Lage O.M."/>
            <person name="Pohl T."/>
            <person name="Merkel B.J."/>
            <person name="Hornburger P."/>
            <person name="Mueller R.-W."/>
            <person name="Bruemmer F."/>
            <person name="Labrenz M."/>
            <person name="Spormann A.M."/>
            <person name="Op den Camp H."/>
            <person name="Overmann J."/>
            <person name="Amann R."/>
            <person name="Jetten M.S.M."/>
            <person name="Mascher T."/>
            <person name="Medema M.H."/>
            <person name="Devos D.P."/>
            <person name="Kaster A.-K."/>
            <person name="Ovreas L."/>
            <person name="Rohde M."/>
            <person name="Galperin M.Y."/>
            <person name="Jogler C."/>
        </authorList>
    </citation>
    <scope>NUCLEOTIDE SEQUENCE [LARGE SCALE GENOMIC DNA]</scope>
    <source>
        <strain evidence="1 2">K23_9</strain>
    </source>
</reference>
<proteinExistence type="predicted"/>
<dbReference type="AlphaFoldDB" id="A0A517P0D5"/>